<dbReference type="Proteomes" id="UP001519332">
    <property type="component" value="Unassembled WGS sequence"/>
</dbReference>
<dbReference type="Pfam" id="PF13374">
    <property type="entry name" value="TPR_10"/>
    <property type="match status" value="1"/>
</dbReference>
<gene>
    <name evidence="3" type="ORF">JOF56_005559</name>
</gene>
<dbReference type="PANTHER" id="PTHR47691">
    <property type="entry name" value="REGULATOR-RELATED"/>
    <property type="match status" value="1"/>
</dbReference>
<dbReference type="SUPFAM" id="SSF48452">
    <property type="entry name" value="TPR-like"/>
    <property type="match status" value="2"/>
</dbReference>
<keyword evidence="4" id="KW-1185">Reference proteome</keyword>
<evidence type="ECO:0000256" key="1">
    <source>
        <dbReference type="SAM" id="MobiDB-lite"/>
    </source>
</evidence>
<dbReference type="SMART" id="SM00028">
    <property type="entry name" value="TPR"/>
    <property type="match status" value="6"/>
</dbReference>
<dbReference type="PRINTS" id="PR00364">
    <property type="entry name" value="DISEASERSIST"/>
</dbReference>
<dbReference type="Gene3D" id="1.25.40.10">
    <property type="entry name" value="Tetratricopeptide repeat domain"/>
    <property type="match status" value="2"/>
</dbReference>
<reference evidence="3 4" key="1">
    <citation type="submission" date="2021-03" db="EMBL/GenBank/DDBJ databases">
        <title>Sequencing the genomes of 1000 actinobacteria strains.</title>
        <authorList>
            <person name="Klenk H.-P."/>
        </authorList>
    </citation>
    <scope>NUCLEOTIDE SEQUENCE [LARGE SCALE GENOMIC DNA]</scope>
    <source>
        <strain evidence="3 4">DSM 46670</strain>
    </source>
</reference>
<dbReference type="RefSeq" id="WP_307855279.1">
    <property type="nucleotide sequence ID" value="NZ_JAGINW010000001.1"/>
</dbReference>
<feature type="region of interest" description="Disordered" evidence="1">
    <location>
        <begin position="1"/>
        <end position="29"/>
    </location>
</feature>
<organism evidence="3 4">
    <name type="scientific">Kibdelosporangium banguiense</name>
    <dbReference type="NCBI Taxonomy" id="1365924"/>
    <lineage>
        <taxon>Bacteria</taxon>
        <taxon>Bacillati</taxon>
        <taxon>Actinomycetota</taxon>
        <taxon>Actinomycetes</taxon>
        <taxon>Pseudonocardiales</taxon>
        <taxon>Pseudonocardiaceae</taxon>
        <taxon>Kibdelosporangium</taxon>
    </lineage>
</organism>
<comment type="caution">
    <text evidence="3">The sequence shown here is derived from an EMBL/GenBank/DDBJ whole genome shotgun (WGS) entry which is preliminary data.</text>
</comment>
<feature type="domain" description="NB-ARC" evidence="2">
    <location>
        <begin position="70"/>
        <end position="235"/>
    </location>
</feature>
<dbReference type="Gene3D" id="3.40.50.300">
    <property type="entry name" value="P-loop containing nucleotide triphosphate hydrolases"/>
    <property type="match status" value="1"/>
</dbReference>
<evidence type="ECO:0000259" key="2">
    <source>
        <dbReference type="Pfam" id="PF00931"/>
    </source>
</evidence>
<dbReference type="PANTHER" id="PTHR47691:SF3">
    <property type="entry name" value="HTH-TYPE TRANSCRIPTIONAL REGULATOR RV0890C-RELATED"/>
    <property type="match status" value="1"/>
</dbReference>
<dbReference type="SUPFAM" id="SSF52540">
    <property type="entry name" value="P-loop containing nucleoside triphosphate hydrolases"/>
    <property type="match status" value="1"/>
</dbReference>
<dbReference type="Pfam" id="PF00931">
    <property type="entry name" value="NB-ARC"/>
    <property type="match status" value="1"/>
</dbReference>
<proteinExistence type="predicted"/>
<name>A0ABS4TL76_9PSEU</name>
<dbReference type="InterPro" id="IPR019734">
    <property type="entry name" value="TPR_rpt"/>
</dbReference>
<evidence type="ECO:0000313" key="3">
    <source>
        <dbReference type="EMBL" id="MBP2325174.1"/>
    </source>
</evidence>
<dbReference type="InterPro" id="IPR011990">
    <property type="entry name" value="TPR-like_helical_dom_sf"/>
</dbReference>
<sequence>MSRPGRWSDDSIPVPQDGTRSEMSGTAGDVVQARDVTGGVHFHRPEREPARRPRQLPGDVRGFVNRTAELARLDSWLPQDENELGVTALVVVAGTAGVGKTALAVRWAHHVQDKFPDGQLYLNFRGYDPGQTVSPEQALDGFLRALDIASSAIPADLEAKSALYRSLLAGRRILVVLDNAATVRQVRPFLPGTAESLVIVTSRNRLSGLVALDGGRRVTLEILAEDDAVRLITSITSDYRAGDDPAEVAELARLCARLPLALRIAAERAASRPWMPLDQLIQDLRNESGLWDALSADDGEESDAVRTVFAWSYRALPENAARMFRLLGLHPGPEFGVTAAAALAGTTVPEARHQLDVLAGAHLLEQTTPDRYQFHDLLRAYATAQAHHEESLDAQYKVLRRVLTWYLHSASSAITAMESAQQAVPLDPLTDSVAPLDFTSQQDAVHWCETEQDNLFAAARAASKAGMFRIAWQLVIVLQPYAVGHLFSGDLLTLAEMALDAAQRDGDTRGEAASLAALANVNSIHSRFGHAIDQLTSAVALFAELEDRTGTALALTSLGVVHMVSRQFAEALGPLHQAQTILHELGDSQRESYALFNIGEANLGLGRLADAAETVHRSLVLCREAGDRFSESVALMNLARIHAERGETAEATGFAQEALDLGRAQQEPRHEGWLLLELGQIQQLDGQFDEALVSYQRAATLHRALRAPQREARALDGTGETYRRLGRAAEAVDFHRRAVAMLRDLGNRWLLAKALGNLTIALTETGNADDVEDHRRQAAAILADYTDPEAVSLREQILES</sequence>
<evidence type="ECO:0000313" key="4">
    <source>
        <dbReference type="Proteomes" id="UP001519332"/>
    </source>
</evidence>
<accession>A0ABS4TL76</accession>
<dbReference type="InterPro" id="IPR027417">
    <property type="entry name" value="P-loop_NTPase"/>
</dbReference>
<protein>
    <submittedName>
        <fullName evidence="3">Tetratricopeptide (TPR) repeat protein</fullName>
    </submittedName>
</protein>
<dbReference type="EMBL" id="JAGINW010000001">
    <property type="protein sequence ID" value="MBP2325174.1"/>
    <property type="molecule type" value="Genomic_DNA"/>
</dbReference>
<dbReference type="Pfam" id="PF13424">
    <property type="entry name" value="TPR_12"/>
    <property type="match status" value="1"/>
</dbReference>
<dbReference type="InterPro" id="IPR002182">
    <property type="entry name" value="NB-ARC"/>
</dbReference>